<keyword evidence="5 7" id="KW-0808">Transferase</keyword>
<comment type="function">
    <text evidence="7">Catalyzes the formation of 6,7-dimethyl-8-ribityllumazine by condensation of 5-amino-6-(D-ribitylamino)uracil with 3,4-dihydroxy-2-butanone 4-phosphate. This is the penultimate step in the biosynthesis of riboflavin.</text>
</comment>
<feature type="binding site" evidence="7">
    <location>
        <begin position="91"/>
        <end position="92"/>
    </location>
    <ligand>
        <name>(2S)-2-hydroxy-3-oxobutyl phosphate</name>
        <dbReference type="ChEBI" id="CHEBI:58830"/>
    </ligand>
</feature>
<evidence type="ECO:0000256" key="1">
    <source>
        <dbReference type="ARBA" id="ARBA00004917"/>
    </source>
</evidence>
<dbReference type="InterPro" id="IPR034964">
    <property type="entry name" value="LS"/>
</dbReference>
<evidence type="ECO:0000256" key="2">
    <source>
        <dbReference type="ARBA" id="ARBA00007424"/>
    </source>
</evidence>
<dbReference type="PANTHER" id="PTHR21058:SF0">
    <property type="entry name" value="6,7-DIMETHYL-8-RIBITYLLUMAZINE SYNTHASE"/>
    <property type="match status" value="1"/>
</dbReference>
<dbReference type="Gene3D" id="3.40.50.960">
    <property type="entry name" value="Lumazine/riboflavin synthase"/>
    <property type="match status" value="1"/>
</dbReference>
<dbReference type="SUPFAM" id="SSF52121">
    <property type="entry name" value="Lumazine synthase"/>
    <property type="match status" value="1"/>
</dbReference>
<dbReference type="Proteomes" id="UP000034881">
    <property type="component" value="Unassembled WGS sequence"/>
</dbReference>
<dbReference type="GO" id="GO:0009349">
    <property type="term" value="C:riboflavin synthase complex"/>
    <property type="evidence" value="ECO:0007669"/>
    <property type="project" value="UniProtKB-UniRule"/>
</dbReference>
<comment type="similarity">
    <text evidence="2 7">Belongs to the DMRL synthase family.</text>
</comment>
<dbReference type="EC" id="2.5.1.78" evidence="3 7"/>
<feature type="binding site" evidence="7">
    <location>
        <position position="119"/>
    </location>
    <ligand>
        <name>5-amino-6-(D-ribitylamino)uracil</name>
        <dbReference type="ChEBI" id="CHEBI:15934"/>
    </ligand>
</feature>
<dbReference type="PANTHER" id="PTHR21058">
    <property type="entry name" value="6,7-DIMETHYL-8-RIBITYLLUMAZINE SYNTHASE DMRL SYNTHASE LUMAZINE SYNTHASE"/>
    <property type="match status" value="1"/>
</dbReference>
<name>A0A0G0TUB7_9BACT</name>
<evidence type="ECO:0000256" key="5">
    <source>
        <dbReference type="ARBA" id="ARBA00022679"/>
    </source>
</evidence>
<keyword evidence="4 7" id="KW-0686">Riboflavin biosynthesis</keyword>
<evidence type="ECO:0000313" key="8">
    <source>
        <dbReference type="EMBL" id="KKR41492.1"/>
    </source>
</evidence>
<evidence type="ECO:0000313" key="9">
    <source>
        <dbReference type="Proteomes" id="UP000034881"/>
    </source>
</evidence>
<evidence type="ECO:0000256" key="3">
    <source>
        <dbReference type="ARBA" id="ARBA00012664"/>
    </source>
</evidence>
<dbReference type="Pfam" id="PF00885">
    <property type="entry name" value="DMRL_synthase"/>
    <property type="match status" value="1"/>
</dbReference>
<dbReference type="GO" id="GO:0005829">
    <property type="term" value="C:cytosol"/>
    <property type="evidence" value="ECO:0007669"/>
    <property type="project" value="TreeGrafter"/>
</dbReference>
<comment type="pathway">
    <text evidence="1 7">Cofactor biosynthesis; riboflavin biosynthesis; riboflavin from 2-hydroxy-3-oxobutyl phosphate and 5-amino-6-(D-ribitylamino)uracil: step 1/2.</text>
</comment>
<sequence>MIKDLSKNPAKYSKDNERFNIAIVRSDYHQSFTQSLEKACKEYLISCGVKKSNITTFEVPGSWEIPLIVKNIALSKTFNGIAAFGVIIKGETYHFEVLANECARALMGISLELNIPIAFEILATYSLEQAEKRSIGKYNKGTEAAKTLLETIKILSETKKL</sequence>
<comment type="catalytic activity">
    <reaction evidence="6 7">
        <text>(2S)-2-hydroxy-3-oxobutyl phosphate + 5-amino-6-(D-ribitylamino)uracil = 6,7-dimethyl-8-(1-D-ribityl)lumazine + phosphate + 2 H2O + H(+)</text>
        <dbReference type="Rhea" id="RHEA:26152"/>
        <dbReference type="ChEBI" id="CHEBI:15377"/>
        <dbReference type="ChEBI" id="CHEBI:15378"/>
        <dbReference type="ChEBI" id="CHEBI:15934"/>
        <dbReference type="ChEBI" id="CHEBI:43474"/>
        <dbReference type="ChEBI" id="CHEBI:58201"/>
        <dbReference type="ChEBI" id="CHEBI:58830"/>
        <dbReference type="EC" id="2.5.1.78"/>
    </reaction>
</comment>
<feature type="binding site" evidence="7">
    <location>
        <begin position="62"/>
        <end position="64"/>
    </location>
    <ligand>
        <name>5-amino-6-(D-ribitylamino)uracil</name>
        <dbReference type="ChEBI" id="CHEBI:15934"/>
    </ligand>
</feature>
<protein>
    <recommendedName>
        <fullName evidence="3 7">6,7-dimethyl-8-ribityllumazine synthase</fullName>
        <shortName evidence="7">DMRL synthase</shortName>
        <shortName evidence="7">LS</shortName>
        <shortName evidence="7">Lumazine synthase</shortName>
        <ecNumber evidence="3 7">2.5.1.78</ecNumber>
    </recommendedName>
</protein>
<dbReference type="GO" id="GO:0009231">
    <property type="term" value="P:riboflavin biosynthetic process"/>
    <property type="evidence" value="ECO:0007669"/>
    <property type="project" value="UniProtKB-UniRule"/>
</dbReference>
<dbReference type="GO" id="GO:0000906">
    <property type="term" value="F:6,7-dimethyl-8-ribityllumazine synthase activity"/>
    <property type="evidence" value="ECO:0007669"/>
    <property type="project" value="UniProtKB-UniRule"/>
</dbReference>
<dbReference type="AlphaFoldDB" id="A0A0G0TUB7"/>
<dbReference type="NCBIfam" id="TIGR00114">
    <property type="entry name" value="lumazine-synth"/>
    <property type="match status" value="1"/>
</dbReference>
<evidence type="ECO:0000256" key="4">
    <source>
        <dbReference type="ARBA" id="ARBA00022619"/>
    </source>
</evidence>
<feature type="binding site" evidence="7">
    <location>
        <position position="28"/>
    </location>
    <ligand>
        <name>5-amino-6-(D-ribitylamino)uracil</name>
        <dbReference type="ChEBI" id="CHEBI:15934"/>
    </ligand>
</feature>
<comment type="caution">
    <text evidence="8">The sequence shown here is derived from an EMBL/GenBank/DDBJ whole genome shotgun (WGS) entry which is preliminary data.</text>
</comment>
<accession>A0A0G0TUB7</accession>
<feature type="binding site" evidence="7">
    <location>
        <position position="133"/>
    </location>
    <ligand>
        <name>(2S)-2-hydroxy-3-oxobutyl phosphate</name>
        <dbReference type="ChEBI" id="CHEBI:58830"/>
    </ligand>
</feature>
<dbReference type="HAMAP" id="MF_00178">
    <property type="entry name" value="Lumazine_synth"/>
    <property type="match status" value="1"/>
</dbReference>
<evidence type="ECO:0000256" key="7">
    <source>
        <dbReference type="HAMAP-Rule" id="MF_00178"/>
    </source>
</evidence>
<gene>
    <name evidence="7" type="primary">ribH</name>
    <name evidence="8" type="ORF">UT77_C0010G0018</name>
</gene>
<dbReference type="InterPro" id="IPR002180">
    <property type="entry name" value="LS/RS"/>
</dbReference>
<proteinExistence type="inferred from homology"/>
<dbReference type="EMBL" id="LBYB01000010">
    <property type="protein sequence ID" value="KKR41492.1"/>
    <property type="molecule type" value="Genomic_DNA"/>
</dbReference>
<dbReference type="InterPro" id="IPR036467">
    <property type="entry name" value="LS/RS_sf"/>
</dbReference>
<dbReference type="CDD" id="cd09209">
    <property type="entry name" value="Lumazine_synthase-I"/>
    <property type="match status" value="1"/>
</dbReference>
<feature type="active site" description="Proton donor" evidence="7">
    <location>
        <position position="94"/>
    </location>
</feature>
<evidence type="ECO:0000256" key="6">
    <source>
        <dbReference type="ARBA" id="ARBA00048785"/>
    </source>
</evidence>
<feature type="binding site" evidence="7">
    <location>
        <begin position="86"/>
        <end position="88"/>
    </location>
    <ligand>
        <name>5-amino-6-(D-ribitylamino)uracil</name>
        <dbReference type="ChEBI" id="CHEBI:15934"/>
    </ligand>
</feature>
<dbReference type="UniPathway" id="UPA00275">
    <property type="reaction ID" value="UER00404"/>
</dbReference>
<reference evidence="8 9" key="1">
    <citation type="journal article" date="2015" name="Nature">
        <title>rRNA introns, odd ribosomes, and small enigmatic genomes across a large radiation of phyla.</title>
        <authorList>
            <person name="Brown C.T."/>
            <person name="Hug L.A."/>
            <person name="Thomas B.C."/>
            <person name="Sharon I."/>
            <person name="Castelle C.J."/>
            <person name="Singh A."/>
            <person name="Wilkins M.J."/>
            <person name="Williams K.H."/>
            <person name="Banfield J.F."/>
        </authorList>
    </citation>
    <scope>NUCLEOTIDE SEQUENCE [LARGE SCALE GENOMIC DNA]</scope>
</reference>
<organism evidence="8 9">
    <name type="scientific">Candidatus Daviesbacteria bacterium GW2011_GWC2_40_12</name>
    <dbReference type="NCBI Taxonomy" id="1618431"/>
    <lineage>
        <taxon>Bacteria</taxon>
        <taxon>Candidatus Daviesiibacteriota</taxon>
    </lineage>
</organism>